<dbReference type="GO" id="GO:0017038">
    <property type="term" value="P:protein import"/>
    <property type="evidence" value="ECO:0007669"/>
    <property type="project" value="TreeGrafter"/>
</dbReference>
<proteinExistence type="inferred from homology"/>
<evidence type="ECO:0000256" key="9">
    <source>
        <dbReference type="SAM" id="SignalP"/>
    </source>
</evidence>
<keyword evidence="6" id="KW-0653">Protein transport</keyword>
<dbReference type="STRING" id="313628.LNTAR_06029"/>
<evidence type="ECO:0000313" key="11">
    <source>
        <dbReference type="EMBL" id="EDM26510.1"/>
    </source>
</evidence>
<feature type="chain" id="PRO_5002694626" evidence="9">
    <location>
        <begin position="18"/>
        <end position="447"/>
    </location>
</feature>
<comment type="caution">
    <text evidence="11">The sequence shown here is derived from an EMBL/GenBank/DDBJ whole genome shotgun (WGS) entry which is preliminary data.</text>
</comment>
<dbReference type="InterPro" id="IPR050790">
    <property type="entry name" value="ExbB/TolQ_transport"/>
</dbReference>
<feature type="transmembrane region" description="Helical" evidence="8">
    <location>
        <begin position="397"/>
        <end position="422"/>
    </location>
</feature>
<keyword evidence="12" id="KW-1185">Reference proteome</keyword>
<keyword evidence="2" id="KW-1003">Cell membrane</keyword>
<gene>
    <name evidence="11" type="ORF">LNTAR_06029</name>
</gene>
<evidence type="ECO:0000313" key="12">
    <source>
        <dbReference type="Proteomes" id="UP000004947"/>
    </source>
</evidence>
<feature type="transmembrane region" description="Helical" evidence="8">
    <location>
        <begin position="353"/>
        <end position="377"/>
    </location>
</feature>
<dbReference type="GO" id="GO:0005886">
    <property type="term" value="C:plasma membrane"/>
    <property type="evidence" value="ECO:0007669"/>
    <property type="project" value="UniProtKB-SubCell"/>
</dbReference>
<keyword evidence="6" id="KW-0813">Transport</keyword>
<dbReference type="Pfam" id="PF01618">
    <property type="entry name" value="MotA_ExbB"/>
    <property type="match status" value="1"/>
</dbReference>
<accession>A6DPL4</accession>
<evidence type="ECO:0000256" key="7">
    <source>
        <dbReference type="SAM" id="Coils"/>
    </source>
</evidence>
<feature type="signal peptide" evidence="9">
    <location>
        <begin position="1"/>
        <end position="17"/>
    </location>
</feature>
<protein>
    <submittedName>
        <fullName evidence="11">Transport protein TolQ-like protein</fullName>
    </submittedName>
</protein>
<dbReference type="PANTHER" id="PTHR30625">
    <property type="entry name" value="PROTEIN TOLQ"/>
    <property type="match status" value="1"/>
</dbReference>
<feature type="domain" description="MotA/TolQ/ExbB proton channel" evidence="10">
    <location>
        <begin position="315"/>
        <end position="434"/>
    </location>
</feature>
<keyword evidence="4 8" id="KW-1133">Transmembrane helix</keyword>
<evidence type="ECO:0000256" key="8">
    <source>
        <dbReference type="SAM" id="Phobius"/>
    </source>
</evidence>
<evidence type="ECO:0000256" key="4">
    <source>
        <dbReference type="ARBA" id="ARBA00022989"/>
    </source>
</evidence>
<evidence type="ECO:0000256" key="6">
    <source>
        <dbReference type="RuleBase" id="RU004057"/>
    </source>
</evidence>
<dbReference type="PANTHER" id="PTHR30625:SF11">
    <property type="entry name" value="MOTA_TOLQ_EXBB PROTON CHANNEL DOMAIN-CONTAINING PROTEIN"/>
    <property type="match status" value="1"/>
</dbReference>
<dbReference type="InterPro" id="IPR002898">
    <property type="entry name" value="MotA_ExbB_proton_chnl"/>
</dbReference>
<dbReference type="EMBL" id="ABCK01000016">
    <property type="protein sequence ID" value="EDM26510.1"/>
    <property type="molecule type" value="Genomic_DNA"/>
</dbReference>
<comment type="similarity">
    <text evidence="6">Belongs to the exbB/tolQ family.</text>
</comment>
<evidence type="ECO:0000256" key="2">
    <source>
        <dbReference type="ARBA" id="ARBA00022475"/>
    </source>
</evidence>
<feature type="transmembrane region" description="Helical" evidence="8">
    <location>
        <begin position="257"/>
        <end position="278"/>
    </location>
</feature>
<dbReference type="eggNOG" id="COG0811">
    <property type="taxonomic scope" value="Bacteria"/>
</dbReference>
<keyword evidence="9" id="KW-0732">Signal</keyword>
<evidence type="ECO:0000256" key="3">
    <source>
        <dbReference type="ARBA" id="ARBA00022692"/>
    </source>
</evidence>
<dbReference type="Proteomes" id="UP000004947">
    <property type="component" value="Unassembled WGS sequence"/>
</dbReference>
<evidence type="ECO:0000259" key="10">
    <source>
        <dbReference type="Pfam" id="PF01618"/>
    </source>
</evidence>
<keyword evidence="7" id="KW-0175">Coiled coil</keyword>
<name>A6DPL4_9BACT</name>
<evidence type="ECO:0000256" key="5">
    <source>
        <dbReference type="ARBA" id="ARBA00023136"/>
    </source>
</evidence>
<keyword evidence="3 8" id="KW-0812">Transmembrane</keyword>
<reference evidence="11 12" key="1">
    <citation type="journal article" date="2010" name="J. Bacteriol.">
        <title>Genome sequence of Lentisphaera araneosa HTCC2155T, the type species of the order Lentisphaerales in the phylum Lentisphaerae.</title>
        <authorList>
            <person name="Thrash J.C."/>
            <person name="Cho J.C."/>
            <person name="Vergin K.L."/>
            <person name="Morris R.M."/>
            <person name="Giovannoni S.J."/>
        </authorList>
    </citation>
    <scope>NUCLEOTIDE SEQUENCE [LARGE SCALE GENOMIC DNA]</scope>
    <source>
        <strain evidence="11 12">HTCC2155</strain>
    </source>
</reference>
<dbReference type="AlphaFoldDB" id="A6DPL4"/>
<organism evidence="11 12">
    <name type="scientific">Lentisphaera araneosa HTCC2155</name>
    <dbReference type="NCBI Taxonomy" id="313628"/>
    <lineage>
        <taxon>Bacteria</taxon>
        <taxon>Pseudomonadati</taxon>
        <taxon>Lentisphaerota</taxon>
        <taxon>Lentisphaeria</taxon>
        <taxon>Lentisphaerales</taxon>
        <taxon>Lentisphaeraceae</taxon>
        <taxon>Lentisphaera</taxon>
    </lineage>
</organism>
<sequence>MKKLFPLLLLCVFNTHAVDLQKASQELQKSYLEANEKLNKQQDAIFSERQSLLTEMDSQKNELKSLGSQNLDEEIAKVQKELEAITLEIETFEQEIETFQSTVSEQRRQFETLLTQRENDQNQKAYQAWDQALEQKNYQDALSANFDLSKAIMTDGLKIYLSQGKVADSQGLVQEAEVLALGRAKYYYRLDQLSGIGTQKRNSIYPQITAVADTDQAFADFAKNASFSLNIDFSHGLVFKDSAKKKTMQDHLKAGGIMVYPLLLLGAICILIALYKFIQLFSIRSQYDDKVIKLITLLKEGKSEEAEEYVSTLKKPIRALLSEAIKYKDAPREDLEELLNETILSELPRLDRLMHILSVSAGAAPLMGLLGTVMGIIKTFEMIGIYGTADTNQLSLGISEALVTTEVGLVVAIPTLITYALLNRRLRSIVSNLEKASLSFINGLRAE</sequence>
<evidence type="ECO:0000256" key="1">
    <source>
        <dbReference type="ARBA" id="ARBA00004651"/>
    </source>
</evidence>
<feature type="coiled-coil region" evidence="7">
    <location>
        <begin position="17"/>
        <end position="109"/>
    </location>
</feature>
<comment type="subcellular location">
    <subcellularLocation>
        <location evidence="1">Cell membrane</location>
        <topology evidence="1">Multi-pass membrane protein</topology>
    </subcellularLocation>
    <subcellularLocation>
        <location evidence="6">Membrane</location>
        <topology evidence="6">Multi-pass membrane protein</topology>
    </subcellularLocation>
</comment>
<dbReference type="OrthoDB" id="4045at2"/>
<keyword evidence="5 8" id="KW-0472">Membrane</keyword>
<dbReference type="RefSeq" id="WP_007279796.1">
    <property type="nucleotide sequence ID" value="NZ_ABCK01000016.1"/>
</dbReference>